<dbReference type="GeneID" id="300179234"/>
<dbReference type="AlphaFoldDB" id="A0A120DG81"/>
<dbReference type="EMBL" id="LMXU01000022">
    <property type="protein sequence ID" value="KWU00471.1"/>
    <property type="molecule type" value="Genomic_DNA"/>
</dbReference>
<evidence type="ECO:0000313" key="2">
    <source>
        <dbReference type="Proteomes" id="UP000057389"/>
    </source>
</evidence>
<name>A0A120DG81_9VIBR</name>
<dbReference type="RefSeq" id="WP_060468479.1">
    <property type="nucleotide sequence ID" value="NZ_AP025514.1"/>
</dbReference>
<dbReference type="OrthoDB" id="5814101at2"/>
<protein>
    <submittedName>
        <fullName evidence="1">Uncharacterized protein</fullName>
    </submittedName>
</protein>
<organism evidence="1 2">
    <name type="scientific">Vibrio toranzoniae</name>
    <dbReference type="NCBI Taxonomy" id="1194427"/>
    <lineage>
        <taxon>Bacteria</taxon>
        <taxon>Pseudomonadati</taxon>
        <taxon>Pseudomonadota</taxon>
        <taxon>Gammaproteobacteria</taxon>
        <taxon>Vibrionales</taxon>
        <taxon>Vibrionaceae</taxon>
        <taxon>Vibrio</taxon>
    </lineage>
</organism>
<accession>A0A120DG81</accession>
<proteinExistence type="predicted"/>
<dbReference type="Proteomes" id="UP000057389">
    <property type="component" value="Unassembled WGS sequence"/>
</dbReference>
<gene>
    <name evidence="1" type="ORF">APQ14_10225</name>
</gene>
<keyword evidence="2" id="KW-1185">Reference proteome</keyword>
<evidence type="ECO:0000313" key="1">
    <source>
        <dbReference type="EMBL" id="KWU00471.1"/>
    </source>
</evidence>
<comment type="caution">
    <text evidence="1">The sequence shown here is derived from an EMBL/GenBank/DDBJ whole genome shotgun (WGS) entry which is preliminary data.</text>
</comment>
<sequence length="421" mass="45680">MNKNQQGAVVLLVTSVLLVSALMLTFGSYRSVFYQIKRAQNEVEARKQHWKAEGGLECAITEIKYDRSIHPVNQAYSLCDLSSISISPQTVGETIYTLTSMSGYNSLKKNIDISSRSTGAIQARSDLKLIGANEFVPDVEGDDQCVSVRYASGFIMNGSFKTLNPAGVICDSAYQTDTEASDYMCISGDSNCVKHSKSDYDLTVVGSDITHRGADKLVENDFVYDPSLDPFESFFGDTRSNIDSIKAEYEIVQGTVTSGSSGSDSCQDRIKNAYSINDNVWVEGDCDLESGNLLNTTSIGASSKVLVVEDGILSVNGANDFPGIIYQLFTSTIPSDANLSSRWTSDVSTYNNLSTAELTVAQKKKLTFFSRGAFKPKGGYVFDTPGGLTVFGVSLSLTFDSGSVPNNSLKVKWQKGSWNDL</sequence>
<reference evidence="1 2" key="1">
    <citation type="submission" date="2015-11" db="EMBL/GenBank/DDBJ databases">
        <title>Draft WGS of Vibrio toranzoniae.</title>
        <authorList>
            <person name="Lasa A."/>
            <person name="Romalde J.L."/>
        </authorList>
    </citation>
    <scope>NUCLEOTIDE SEQUENCE [LARGE SCALE GENOMIC DNA]</scope>
    <source>
        <strain evidence="1 2">Vb 10.8</strain>
    </source>
</reference>